<keyword evidence="5" id="KW-1185">Reference proteome</keyword>
<feature type="compositionally biased region" description="Polar residues" evidence="2">
    <location>
        <begin position="776"/>
        <end position="790"/>
    </location>
</feature>
<sequence>MKRTTSNSRTPPSPTTTTYSGISGYQGSTYQPKAPANHSANYPPLDPVAIAKAHFDELYKYLASYLAKGVCFRSVYCLRCSPPSPWLLQPRPDCRWDSEPANSRTSARQKLTRLTRQQFQELSTDVYDELLRRTNNSAENEVPFLPVREDFHPKRNQARQKLATLPASRFKDLSSDVFYELSRRYPEFKEQVGFQDRSFDEYPSQEHSSISDPPPVPPLNNFKSSPGKSYGDHRQLAEVSVDHGITSRETTSPSRRKPSQDGVNLGHQRNLRSQDTTGRRSEERQDRIFLAHRPSESISESTTSNGNAQSATSGVIIPNKSTIAEEEIEVPYGRQIRDSSSTAMMDDGDRDGEQDSSPMVGGLNGLSARLKQVDEEDNPPARNGVPSNGEDYFDRMSYGRTSVASDRSVSKVPGEEEEKIRREYEYKIATMQSKIASLEKDLDHADERGRNDADGNARAVQLEQELNEFKRRADEHADVMRALQKELEELREDRARDREREHGHQQEHEEELQILRDRCEALEAERANGGGRADPQLLGQLQSDMQGLLSELTELSRRNDELMTAKDADLAVIRDLDTQCKDYKRKYEMAKTELRGLKATSQLFLQPPKMDDNFPMSPDGAILDIHVTAFVSAVDSLLTAGRSNSPTRVLVPMKAVVNAVTAITDDLRQFERRSRSDEVDLDLLRSLRDRAEATLSNLVVATKGHATGAGMSPVSLLDAATSHVSSTITEIAKVAFIRRATPVEQEQFHAMQPTTNGHTSGRRSVEDHSSLPRRTPPTSTAPLRTGTGDSMSRGFPSRKVTRNGTRDDERERRGLSDPSNSSDDSSPPRFFLRQENGVARGVPAPQEAPEDAWSELKPYLDAQSDAIIGAIQNVVNGIRSPTPPPTLGENITQIITIVASIVAVCKDNLPPNSVQQGREHLKQLSDNANKLSELQAGPPDTIMKESRQVAKSIFAIANIMKSLGKMT</sequence>
<reference evidence="4" key="2">
    <citation type="submission" date="2020-11" db="EMBL/GenBank/DDBJ databases">
        <authorList>
            <consortium name="DOE Joint Genome Institute"/>
            <person name="Kuo A."/>
            <person name="Miyauchi S."/>
            <person name="Kiss E."/>
            <person name="Drula E."/>
            <person name="Kohler A."/>
            <person name="Sanchez-Garcia M."/>
            <person name="Andreopoulos B."/>
            <person name="Barry K.W."/>
            <person name="Bonito G."/>
            <person name="Buee M."/>
            <person name="Carver A."/>
            <person name="Chen C."/>
            <person name="Cichocki N."/>
            <person name="Clum A."/>
            <person name="Culley D."/>
            <person name="Crous P.W."/>
            <person name="Fauchery L."/>
            <person name="Girlanda M."/>
            <person name="Hayes R."/>
            <person name="Keri Z."/>
            <person name="Labutti K."/>
            <person name="Lipzen A."/>
            <person name="Lombard V."/>
            <person name="Magnuson J."/>
            <person name="Maillard F."/>
            <person name="Morin E."/>
            <person name="Murat C."/>
            <person name="Nolan M."/>
            <person name="Ohm R."/>
            <person name="Pangilinan J."/>
            <person name="Pereira M."/>
            <person name="Perotto S."/>
            <person name="Peter M."/>
            <person name="Riley R."/>
            <person name="Sitrit Y."/>
            <person name="Stielow B."/>
            <person name="Szollosi G."/>
            <person name="Zifcakova L."/>
            <person name="Stursova M."/>
            <person name="Spatafora J.W."/>
            <person name="Tedersoo L."/>
            <person name="Vaario L.-M."/>
            <person name="Yamada A."/>
            <person name="Yan M."/>
            <person name="Wang P."/>
            <person name="Xu J."/>
            <person name="Bruns T."/>
            <person name="Baldrian P."/>
            <person name="Vilgalys R."/>
            <person name="Henrissat B."/>
            <person name="Grigoriev I.V."/>
            <person name="Hibbett D."/>
            <person name="Nagy L.G."/>
            <person name="Martin F.M."/>
        </authorList>
    </citation>
    <scope>NUCLEOTIDE SEQUENCE</scope>
    <source>
        <strain evidence="4">UH-Tt-Lm1</strain>
    </source>
</reference>
<evidence type="ECO:0000259" key="3">
    <source>
        <dbReference type="SMART" id="SM00555"/>
    </source>
</evidence>
<evidence type="ECO:0000313" key="5">
    <source>
        <dbReference type="Proteomes" id="UP000736335"/>
    </source>
</evidence>
<feature type="compositionally biased region" description="Low complexity" evidence="2">
    <location>
        <begin position="1"/>
        <end position="30"/>
    </location>
</feature>
<protein>
    <submittedName>
        <fullName evidence="4">Cell polarity protein</fullName>
    </submittedName>
</protein>
<dbReference type="GO" id="GO:0005826">
    <property type="term" value="C:actomyosin contractile ring"/>
    <property type="evidence" value="ECO:0007669"/>
    <property type="project" value="TreeGrafter"/>
</dbReference>
<proteinExistence type="predicted"/>
<dbReference type="Pfam" id="PF23742">
    <property type="entry name" value="VBS_C3G9"/>
    <property type="match status" value="1"/>
</dbReference>
<name>A0A9P6HBV4_9AGAM</name>
<dbReference type="InterPro" id="IPR013724">
    <property type="entry name" value="GIT_SHD"/>
</dbReference>
<feature type="region of interest" description="Disordered" evidence="2">
    <location>
        <begin position="493"/>
        <end position="512"/>
    </location>
</feature>
<organism evidence="4 5">
    <name type="scientific">Thelephora terrestris</name>
    <dbReference type="NCBI Taxonomy" id="56493"/>
    <lineage>
        <taxon>Eukaryota</taxon>
        <taxon>Fungi</taxon>
        <taxon>Dikarya</taxon>
        <taxon>Basidiomycota</taxon>
        <taxon>Agaricomycotina</taxon>
        <taxon>Agaricomycetes</taxon>
        <taxon>Thelephorales</taxon>
        <taxon>Thelephoraceae</taxon>
        <taxon>Thelephora</taxon>
    </lineage>
</organism>
<evidence type="ECO:0000256" key="1">
    <source>
        <dbReference type="ARBA" id="ARBA00022737"/>
    </source>
</evidence>
<feature type="region of interest" description="Disordered" evidence="2">
    <location>
        <begin position="1"/>
        <end position="38"/>
    </location>
</feature>
<feature type="domain" description="GIT Spa2 homology (SHD)" evidence="3">
    <location>
        <begin position="107"/>
        <end position="137"/>
    </location>
</feature>
<feature type="compositionally biased region" description="Low complexity" evidence="2">
    <location>
        <begin position="816"/>
        <end position="828"/>
    </location>
</feature>
<dbReference type="Proteomes" id="UP000736335">
    <property type="component" value="Unassembled WGS sequence"/>
</dbReference>
<feature type="compositionally biased region" description="Basic and acidic residues" evidence="2">
    <location>
        <begin position="277"/>
        <end position="295"/>
    </location>
</feature>
<feature type="region of interest" description="Disordered" evidence="2">
    <location>
        <begin position="746"/>
        <end position="831"/>
    </location>
</feature>
<dbReference type="PANTHER" id="PTHR21601:SF0">
    <property type="entry name" value="PROTEIN SPA2-RELATED"/>
    <property type="match status" value="1"/>
</dbReference>
<dbReference type="SMART" id="SM00555">
    <property type="entry name" value="GIT"/>
    <property type="match status" value="2"/>
</dbReference>
<reference evidence="4" key="1">
    <citation type="journal article" date="2020" name="Nat. Commun.">
        <title>Large-scale genome sequencing of mycorrhizal fungi provides insights into the early evolution of symbiotic traits.</title>
        <authorList>
            <person name="Miyauchi S."/>
            <person name="Kiss E."/>
            <person name="Kuo A."/>
            <person name="Drula E."/>
            <person name="Kohler A."/>
            <person name="Sanchez-Garcia M."/>
            <person name="Morin E."/>
            <person name="Andreopoulos B."/>
            <person name="Barry K.W."/>
            <person name="Bonito G."/>
            <person name="Buee M."/>
            <person name="Carver A."/>
            <person name="Chen C."/>
            <person name="Cichocki N."/>
            <person name="Clum A."/>
            <person name="Culley D."/>
            <person name="Crous P.W."/>
            <person name="Fauchery L."/>
            <person name="Girlanda M."/>
            <person name="Hayes R.D."/>
            <person name="Keri Z."/>
            <person name="LaButti K."/>
            <person name="Lipzen A."/>
            <person name="Lombard V."/>
            <person name="Magnuson J."/>
            <person name="Maillard F."/>
            <person name="Murat C."/>
            <person name="Nolan M."/>
            <person name="Ohm R.A."/>
            <person name="Pangilinan J."/>
            <person name="Pereira M.F."/>
            <person name="Perotto S."/>
            <person name="Peter M."/>
            <person name="Pfister S."/>
            <person name="Riley R."/>
            <person name="Sitrit Y."/>
            <person name="Stielow J.B."/>
            <person name="Szollosi G."/>
            <person name="Zifcakova L."/>
            <person name="Stursova M."/>
            <person name="Spatafora J.W."/>
            <person name="Tedersoo L."/>
            <person name="Vaario L.M."/>
            <person name="Yamada A."/>
            <person name="Yan M."/>
            <person name="Wang P."/>
            <person name="Xu J."/>
            <person name="Bruns T."/>
            <person name="Baldrian P."/>
            <person name="Vilgalys R."/>
            <person name="Dunand C."/>
            <person name="Henrissat B."/>
            <person name="Grigoriev I.V."/>
            <person name="Hibbett D."/>
            <person name="Nagy L.G."/>
            <person name="Martin F.M."/>
        </authorList>
    </citation>
    <scope>NUCLEOTIDE SEQUENCE</scope>
    <source>
        <strain evidence="4">UH-Tt-Lm1</strain>
    </source>
</reference>
<dbReference type="GO" id="GO:1902716">
    <property type="term" value="C:cell cortex of growing cell tip"/>
    <property type="evidence" value="ECO:0007669"/>
    <property type="project" value="TreeGrafter"/>
</dbReference>
<feature type="compositionally biased region" description="Polar residues" evidence="2">
    <location>
        <begin position="296"/>
        <end position="313"/>
    </location>
</feature>
<dbReference type="InterPro" id="IPR022018">
    <property type="entry name" value="GIT1_C"/>
</dbReference>
<gene>
    <name evidence="4" type="ORF">BJ322DRAFT_879187</name>
</gene>
<accession>A0A9P6HBV4</accession>
<comment type="caution">
    <text evidence="4">The sequence shown here is derived from an EMBL/GenBank/DDBJ whole genome shotgun (WGS) entry which is preliminary data.</text>
</comment>
<dbReference type="InterPro" id="IPR056439">
    <property type="entry name" value="VBS_C3G9"/>
</dbReference>
<dbReference type="AlphaFoldDB" id="A0A9P6HBV4"/>
<evidence type="ECO:0000313" key="4">
    <source>
        <dbReference type="EMBL" id="KAF9783772.1"/>
    </source>
</evidence>
<dbReference type="OrthoDB" id="5588096at2759"/>
<feature type="domain" description="GIT Spa2 homology (SHD)" evidence="3">
    <location>
        <begin position="158"/>
        <end position="188"/>
    </location>
</feature>
<feature type="region of interest" description="Disordered" evidence="2">
    <location>
        <begin position="200"/>
        <end position="364"/>
    </location>
</feature>
<dbReference type="EMBL" id="WIUZ02000009">
    <property type="protein sequence ID" value="KAF9783772.1"/>
    <property type="molecule type" value="Genomic_DNA"/>
</dbReference>
<keyword evidence="1" id="KW-0677">Repeat</keyword>
<dbReference type="PANTHER" id="PTHR21601">
    <property type="entry name" value="SPA2 PROTEIN"/>
    <property type="match status" value="1"/>
</dbReference>
<evidence type="ECO:0000256" key="2">
    <source>
        <dbReference type="SAM" id="MobiDB-lite"/>
    </source>
</evidence>
<dbReference type="Pfam" id="PF08518">
    <property type="entry name" value="GIT_SHD"/>
    <property type="match status" value="2"/>
</dbReference>
<dbReference type="InterPro" id="IPR039892">
    <property type="entry name" value="Spa2/Sph1"/>
</dbReference>
<dbReference type="Pfam" id="PF12205">
    <property type="entry name" value="GIT1_C"/>
    <property type="match status" value="1"/>
</dbReference>
<dbReference type="GO" id="GO:0005078">
    <property type="term" value="F:MAP-kinase scaffold activity"/>
    <property type="evidence" value="ECO:0007669"/>
    <property type="project" value="TreeGrafter"/>
</dbReference>
<feature type="region of interest" description="Disordered" evidence="2">
    <location>
        <begin position="374"/>
        <end position="393"/>
    </location>
</feature>
<feature type="compositionally biased region" description="Basic and acidic residues" evidence="2">
    <location>
        <begin position="804"/>
        <end position="815"/>
    </location>
</feature>